<dbReference type="GeneID" id="100369105"/>
<evidence type="ECO:0000313" key="5">
    <source>
        <dbReference type="RefSeq" id="XP_006823537.1"/>
    </source>
</evidence>
<dbReference type="PROSITE" id="PS50092">
    <property type="entry name" value="TSP1"/>
    <property type="match status" value="8"/>
</dbReference>
<dbReference type="Pfam" id="PF19030">
    <property type="entry name" value="TSP1_ADAMTS"/>
    <property type="match status" value="9"/>
</dbReference>
<feature type="disulfide bond" evidence="2">
    <location>
        <begin position="142"/>
        <end position="169"/>
    </location>
</feature>
<dbReference type="InterPro" id="IPR000859">
    <property type="entry name" value="CUB_dom"/>
</dbReference>
<evidence type="ECO:0000259" key="3">
    <source>
        <dbReference type="PROSITE" id="PS01180"/>
    </source>
</evidence>
<keyword evidence="4" id="KW-1185">Reference proteome</keyword>
<gene>
    <name evidence="5" type="primary">LOC100369105</name>
</gene>
<feature type="domain" description="CUB" evidence="3">
    <location>
        <begin position="142"/>
        <end position="255"/>
    </location>
</feature>
<dbReference type="SUPFAM" id="SSF49854">
    <property type="entry name" value="Spermadhesin, CUB domain"/>
    <property type="match status" value="6"/>
</dbReference>
<organism evidence="4 5">
    <name type="scientific">Saccoglossus kowalevskii</name>
    <name type="common">Acorn worm</name>
    <dbReference type="NCBI Taxonomy" id="10224"/>
    <lineage>
        <taxon>Eukaryota</taxon>
        <taxon>Metazoa</taxon>
        <taxon>Hemichordata</taxon>
        <taxon>Enteropneusta</taxon>
        <taxon>Harrimaniidae</taxon>
        <taxon>Saccoglossus</taxon>
    </lineage>
</organism>
<feature type="domain" description="CUB" evidence="3">
    <location>
        <begin position="838"/>
        <end position="953"/>
    </location>
</feature>
<feature type="disulfide bond" evidence="2">
    <location>
        <begin position="664"/>
        <end position="691"/>
    </location>
</feature>
<name>A0ABM0MU46_SACKO</name>
<accession>A0ABM0MU46</accession>
<dbReference type="Pfam" id="PF00431">
    <property type="entry name" value="CUB"/>
    <property type="match status" value="6"/>
</dbReference>
<dbReference type="InterPro" id="IPR036383">
    <property type="entry name" value="TSP1_rpt_sf"/>
</dbReference>
<evidence type="ECO:0000256" key="2">
    <source>
        <dbReference type="PROSITE-ProRule" id="PRU00059"/>
    </source>
</evidence>
<dbReference type="PROSITE" id="PS01180">
    <property type="entry name" value="CUB"/>
    <property type="match status" value="6"/>
</dbReference>
<feature type="domain" description="CUB" evidence="3">
    <location>
        <begin position="491"/>
        <end position="601"/>
    </location>
</feature>
<reference evidence="5" key="1">
    <citation type="submission" date="2025-08" db="UniProtKB">
        <authorList>
            <consortium name="RefSeq"/>
        </authorList>
    </citation>
    <scope>IDENTIFICATION</scope>
    <source>
        <tissue evidence="5">Testes</tissue>
    </source>
</reference>
<dbReference type="InterPro" id="IPR035914">
    <property type="entry name" value="Sperma_CUB_dom_sf"/>
</dbReference>
<dbReference type="Gene3D" id="2.20.100.10">
    <property type="entry name" value="Thrombospondin type-1 (TSP1) repeat"/>
    <property type="match status" value="6"/>
</dbReference>
<feature type="domain" description="CUB" evidence="3">
    <location>
        <begin position="318"/>
        <end position="428"/>
    </location>
</feature>
<evidence type="ECO:0000256" key="1">
    <source>
        <dbReference type="ARBA" id="ARBA00023157"/>
    </source>
</evidence>
<feature type="domain" description="CUB" evidence="3">
    <location>
        <begin position="1017"/>
        <end position="1133"/>
    </location>
</feature>
<dbReference type="CDD" id="cd00041">
    <property type="entry name" value="CUB"/>
    <property type="match status" value="6"/>
</dbReference>
<dbReference type="SMART" id="SM00042">
    <property type="entry name" value="CUB"/>
    <property type="match status" value="6"/>
</dbReference>
<keyword evidence="1 2" id="KW-1015">Disulfide bond</keyword>
<dbReference type="RefSeq" id="XP_006823537.1">
    <property type="nucleotide sequence ID" value="XM_006823474.1"/>
</dbReference>
<protein>
    <submittedName>
        <fullName evidence="5">Cubilin-like</fullName>
    </submittedName>
</protein>
<dbReference type="PANTHER" id="PTHR24255:SF31">
    <property type="entry name" value="CUBILIN-LIKE PROTEIN"/>
    <property type="match status" value="1"/>
</dbReference>
<feature type="domain" description="CUB" evidence="3">
    <location>
        <begin position="664"/>
        <end position="777"/>
    </location>
</feature>
<sequence>MGRTEFKCSVSCGDGERNRIVTCQRLSDNEVVNDLFCAGTKPSQLETCTRPSCSEPKLDGIFLNSENMNSRQEKMLSSFDAENEKTNLLLTPTCDADCGGGTRSRSVTCQNSQTQYNVSDTECPLPKPSELEECNIDPCPGCDEVVTSEKIVSSPGYLAGLNYDNNIDCTVTALAPTGQCVRLTFLNLQIQPGSMQGVCDFDYLMITDMGNSALTDTMCGSESRTFSSVTGQVEILLHSDGSITNQGYHLYVTFIECPLYTFVPGDWQECNVECGGGMRTRLVQCQRISDGIEMPVSFCSGPQPAASEPCNTQPCPGCDASFTVGNQFIQSTNYPLSYPPNQDCVYTVSNTQGCISLQFLDFNLEAHPTCDNDYLMIQDLGDSALDRKLCGGNLPQIWTSTSGNDVAITFHSNDNIQDKGFYIYETFVPCPLYAWSLGAWSDCSLDCGGGSRTRTVQCQLISSGAVVMDNLCTGPKPFETEDCNTQPCPDCDESFTAGYQFIQSTNYPLSYPPNQDCVYTVSNTQGCISLQFLDFNLEAHPTCDNDYLMIQDLGDSALDRKLCGGNLPQIWTSTSGNDVAITFHSNDNIQDKGFYIYETFVPCPLYAWSLGAWSDCSLDCGGGSRTRTVECQLISSGAVVMDNLCTGQKPFESEDCNTQPCPGCDEVVLVGSQTIGSPNYGIGNYPPNQDCIYTITNNQACVRLLFLNFDLEPGTTVDVCDRDYLRIEDLDYPGLVETYCGDTTPPNWMSASGNVKLTFHSNNNNEHAGFSVFETFIACPVFDWVAGAWGDCDVTCGTGMRRRTVECLDVQSNEPAVNDSLCLNSRPDDAEICTEAPCAVDCDVSVTSSSTISSYNYPDDYVNNLDCVTTIYNADGCINFLFLNFDLESGTVNDVCDTDYVKIEDVSGGEEQFFCGTYSPLPSWQSSTGNVRLTLHTNDALTAGGYQIFAVFGDCPSYTWTTEAWSQCTADCGGGTQSRVVSCIDVVTQVVVQESSCTDAKPATSQVCNTQLCIQYCGRVITDSSTAELTSPNYDGVSLYDNNEDCMNTILSLQSQCIRIMFVSMDIQLGSTSSVCDNDYLELSDNSNPALTTRYCGTSLPPDWISTGSTVAVKFVTNSNNVARGYKINYQFVSCSVPQWVTGSWLTCSVSCGSGTQSRTVSCQNDAGCTATCGGGTEFYSVTCLDTQTGLTATSEALCTGTKPANSLTCNTDPCGGTTA</sequence>
<dbReference type="SMART" id="SM00209">
    <property type="entry name" value="TSP1"/>
    <property type="match status" value="8"/>
</dbReference>
<dbReference type="Proteomes" id="UP000694865">
    <property type="component" value="Unplaced"/>
</dbReference>
<comment type="caution">
    <text evidence="2">Lacks conserved residue(s) required for the propagation of feature annotation.</text>
</comment>
<proteinExistence type="predicted"/>
<dbReference type="SUPFAM" id="SSF82895">
    <property type="entry name" value="TSP-1 type 1 repeat"/>
    <property type="match status" value="9"/>
</dbReference>
<dbReference type="InterPro" id="IPR000884">
    <property type="entry name" value="TSP1_rpt"/>
</dbReference>
<evidence type="ECO:0000313" key="4">
    <source>
        <dbReference type="Proteomes" id="UP000694865"/>
    </source>
</evidence>
<dbReference type="Gene3D" id="2.60.120.290">
    <property type="entry name" value="Spermadhesin, CUB domain"/>
    <property type="match status" value="6"/>
</dbReference>
<dbReference type="PANTHER" id="PTHR24255">
    <property type="entry name" value="COMPLEMENT COMPONENT 1, S SUBCOMPONENT-RELATED"/>
    <property type="match status" value="1"/>
</dbReference>